<dbReference type="Proteomes" id="UP000579523">
    <property type="component" value="Unassembled WGS sequence"/>
</dbReference>
<evidence type="ECO:0000256" key="1">
    <source>
        <dbReference type="SAM" id="MobiDB-lite"/>
    </source>
</evidence>
<gene>
    <name evidence="4" type="ORF">FHS37_000790</name>
</gene>
<dbReference type="GO" id="GO:0006281">
    <property type="term" value="P:DNA repair"/>
    <property type="evidence" value="ECO:0007669"/>
    <property type="project" value="InterPro"/>
</dbReference>
<feature type="compositionally biased region" description="Low complexity" evidence="1">
    <location>
        <begin position="179"/>
        <end position="194"/>
    </location>
</feature>
<dbReference type="PANTHER" id="PTHR21180:SF32">
    <property type="entry name" value="ENDONUCLEASE_EXONUCLEASE_PHOSPHATASE FAMILY DOMAIN-CONTAINING PROTEIN 1"/>
    <property type="match status" value="1"/>
</dbReference>
<dbReference type="InterPro" id="IPR019554">
    <property type="entry name" value="Soluble_ligand-bd"/>
</dbReference>
<dbReference type="PANTHER" id="PTHR21180">
    <property type="entry name" value="ENDONUCLEASE/EXONUCLEASE/PHOSPHATASE FAMILY DOMAIN-CONTAINING PROTEIN 1"/>
    <property type="match status" value="1"/>
</dbReference>
<evidence type="ECO:0000313" key="4">
    <source>
        <dbReference type="EMBL" id="MBB4896774.1"/>
    </source>
</evidence>
<dbReference type="InterPro" id="IPR010994">
    <property type="entry name" value="RuvA_2-like"/>
</dbReference>
<keyword evidence="2" id="KW-1133">Transmembrane helix</keyword>
<dbReference type="InterPro" id="IPR003583">
    <property type="entry name" value="Hlx-hairpin-Hlx_DNA-bd_motif"/>
</dbReference>
<evidence type="ECO:0000259" key="3">
    <source>
        <dbReference type="SMART" id="SM00278"/>
    </source>
</evidence>
<dbReference type="AlphaFoldDB" id="A0A7W7LV62"/>
<feature type="transmembrane region" description="Helical" evidence="2">
    <location>
        <begin position="37"/>
        <end position="56"/>
    </location>
</feature>
<dbReference type="SMART" id="SM00278">
    <property type="entry name" value="HhH1"/>
    <property type="match status" value="2"/>
</dbReference>
<evidence type="ECO:0000256" key="2">
    <source>
        <dbReference type="SAM" id="Phobius"/>
    </source>
</evidence>
<dbReference type="InterPro" id="IPR051675">
    <property type="entry name" value="Endo/Exo/Phosphatase_dom_1"/>
</dbReference>
<dbReference type="GO" id="GO:0003677">
    <property type="term" value="F:DNA binding"/>
    <property type="evidence" value="ECO:0007669"/>
    <property type="project" value="InterPro"/>
</dbReference>
<dbReference type="GO" id="GO:0015628">
    <property type="term" value="P:protein secretion by the type II secretion system"/>
    <property type="evidence" value="ECO:0007669"/>
    <property type="project" value="TreeGrafter"/>
</dbReference>
<feature type="domain" description="Helix-hairpin-helix DNA-binding motif class 1" evidence="3">
    <location>
        <begin position="233"/>
        <end position="252"/>
    </location>
</feature>
<dbReference type="Gene3D" id="1.10.150.320">
    <property type="entry name" value="Photosystem II 12 kDa extrinsic protein"/>
    <property type="match status" value="1"/>
</dbReference>
<keyword evidence="2" id="KW-0812">Transmembrane</keyword>
<feature type="region of interest" description="Disordered" evidence="1">
    <location>
        <begin position="71"/>
        <end position="104"/>
    </location>
</feature>
<dbReference type="Pfam" id="PF10531">
    <property type="entry name" value="SLBB"/>
    <property type="match status" value="1"/>
</dbReference>
<dbReference type="GO" id="GO:0015627">
    <property type="term" value="C:type II protein secretion system complex"/>
    <property type="evidence" value="ECO:0007669"/>
    <property type="project" value="TreeGrafter"/>
</dbReference>
<proteinExistence type="predicted"/>
<reference evidence="4 5" key="1">
    <citation type="submission" date="2020-08" db="EMBL/GenBank/DDBJ databases">
        <title>Genomic Encyclopedia of Type Strains, Phase III (KMG-III): the genomes of soil and plant-associated and newly described type strains.</title>
        <authorList>
            <person name="Whitman W."/>
        </authorList>
    </citation>
    <scope>NUCLEOTIDE SEQUENCE [LARGE SCALE GENOMIC DNA]</scope>
    <source>
        <strain evidence="4 5">CECT 3273</strain>
    </source>
</reference>
<keyword evidence="5" id="KW-1185">Reference proteome</keyword>
<dbReference type="SUPFAM" id="SSF47781">
    <property type="entry name" value="RuvA domain 2-like"/>
    <property type="match status" value="1"/>
</dbReference>
<organism evidence="4 5">
    <name type="scientific">Streptomyces griseomycini</name>
    <dbReference type="NCBI Taxonomy" id="66895"/>
    <lineage>
        <taxon>Bacteria</taxon>
        <taxon>Bacillati</taxon>
        <taxon>Actinomycetota</taxon>
        <taxon>Actinomycetes</taxon>
        <taxon>Kitasatosporales</taxon>
        <taxon>Streptomycetaceae</taxon>
        <taxon>Streptomyces</taxon>
    </lineage>
</organism>
<name>A0A7W7LV62_9ACTN</name>
<protein>
    <submittedName>
        <fullName evidence="4">Competence protein ComEA</fullName>
    </submittedName>
</protein>
<comment type="caution">
    <text evidence="4">The sequence shown here is derived from an EMBL/GenBank/DDBJ whole genome shotgun (WGS) entry which is preliminary data.</text>
</comment>
<dbReference type="Pfam" id="PF12836">
    <property type="entry name" value="HHH_3"/>
    <property type="match status" value="1"/>
</dbReference>
<feature type="compositionally biased region" description="Basic and acidic residues" evidence="1">
    <location>
        <begin position="75"/>
        <end position="85"/>
    </location>
</feature>
<evidence type="ECO:0000313" key="5">
    <source>
        <dbReference type="Proteomes" id="UP000579523"/>
    </source>
</evidence>
<dbReference type="EMBL" id="JACHJI010000001">
    <property type="protein sequence ID" value="MBB4896774.1"/>
    <property type="molecule type" value="Genomic_DNA"/>
</dbReference>
<accession>A0A7W7LV62</accession>
<sequence length="255" mass="26354">MRPARGQGRLRERFGLALRERLPLWVQTRCGLERRSVVALSVLLVVAVGFAVQHFWSGRTQPVRPPEVVRAAAPHGERGKDEAVREGSGGPGASAGTVEAGGSAGPEIVVDVSGRVRDPGIHRLPAGSRVEDALRAAGGVRPGTKTDGLNRARFLVDGEQVVVGGPAPAAGPGAGTGASGPAAGASTGTGPAAPVSLNTATPDQLDALPGVGPVLARHIIDYRTRHGGFRSVDELREVNGIGDRRFADLRDLVRP</sequence>
<keyword evidence="2" id="KW-0472">Membrane</keyword>
<feature type="region of interest" description="Disordered" evidence="1">
    <location>
        <begin position="166"/>
        <end position="200"/>
    </location>
</feature>
<feature type="domain" description="Helix-hairpin-helix DNA-binding motif class 1" evidence="3">
    <location>
        <begin position="203"/>
        <end position="222"/>
    </location>
</feature>